<organism evidence="1 2">
    <name type="scientific">Paucilactobacillus hokkaidonensis JCM 18461</name>
    <dbReference type="NCBI Taxonomy" id="1291742"/>
    <lineage>
        <taxon>Bacteria</taxon>
        <taxon>Bacillati</taxon>
        <taxon>Bacillota</taxon>
        <taxon>Bacilli</taxon>
        <taxon>Lactobacillales</taxon>
        <taxon>Lactobacillaceae</taxon>
        <taxon>Paucilactobacillus</taxon>
    </lineage>
</organism>
<proteinExistence type="predicted"/>
<reference evidence="1 2" key="1">
    <citation type="submission" date="2014-11" db="EMBL/GenBank/DDBJ databases">
        <title>Complete genome sequence and analysis of Lactobacillus hokkaidonensis LOOC260T.</title>
        <authorList>
            <person name="Tanizawa Y."/>
            <person name="Tohno M."/>
            <person name="Kaminuma E."/>
            <person name="Nakamura Y."/>
            <person name="Arita M."/>
        </authorList>
    </citation>
    <scope>NUCLEOTIDE SEQUENCE [LARGE SCALE GENOMIC DNA]</scope>
    <source>
        <strain evidence="1 2">LOOC260</strain>
    </source>
</reference>
<dbReference type="AlphaFoldDB" id="A0A0A1GRX9"/>
<protein>
    <submittedName>
        <fullName evidence="1">ATPase, MoxR family</fullName>
    </submittedName>
</protein>
<dbReference type="STRING" id="1291742.LOOC260_101470"/>
<name>A0A0A1GRX9_9LACO</name>
<dbReference type="HOGENOM" id="CLU_709380_0_0_9"/>
<dbReference type="Gene3D" id="3.40.50.300">
    <property type="entry name" value="P-loop containing nucleotide triphosphate hydrolases"/>
    <property type="match status" value="1"/>
</dbReference>
<sequence length="404" mass="45133">MSLTYQSLLSAVPLVIQAGNVPNIVGEAGIGKSALVSDVATKMGAQLFTTVVSLSEKGDLAIPVPPLTKESFVQTKNYGSLADVQFGYSHTLVSIIEYAEKHVDQPIIWFLDEFNRGTQAVQSELMNLVLQREINSLVLPKQVHIVIAENPDNTMAGFEETSYGVTAGDDAIKDRTVRLVMRVDVNDWLDWAKQVQGTHAQIHPLVQQYIASDPTMLHPQVRENDLYPTPRAWKRVSDNLFELDNVTDELRRAMQLDLLQGDLGEIVGIAFNQFIKEQHDLLTPSNVFTQLDIADDQQVIDNFKQLNEVAKLQLLRNCVGQSKQYSFADSAIARRFMQLLKLMSLDGQYAIIQAIGTVAHQKDMLEPMYAVIEGQDADSAVSELYRYFGELATRSEFEMSGHSE</sequence>
<dbReference type="RefSeq" id="WP_041092162.1">
    <property type="nucleotide sequence ID" value="NZ_AP014680.1"/>
</dbReference>
<dbReference type="KEGG" id="lho:LOOC260_101470"/>
<evidence type="ECO:0000313" key="1">
    <source>
        <dbReference type="EMBL" id="BAP84725.1"/>
    </source>
</evidence>
<dbReference type="EMBL" id="AP014680">
    <property type="protein sequence ID" value="BAP84725.1"/>
    <property type="molecule type" value="Genomic_DNA"/>
</dbReference>
<evidence type="ECO:0000313" key="2">
    <source>
        <dbReference type="Proteomes" id="UP000031620"/>
    </source>
</evidence>
<dbReference type="Proteomes" id="UP000031620">
    <property type="component" value="Chromosome"/>
</dbReference>
<dbReference type="InterPro" id="IPR027417">
    <property type="entry name" value="P-loop_NTPase"/>
</dbReference>
<dbReference type="SUPFAM" id="SSF52540">
    <property type="entry name" value="P-loop containing nucleoside triphosphate hydrolases"/>
    <property type="match status" value="1"/>
</dbReference>
<accession>A0A0A1GRX9</accession>
<gene>
    <name evidence="1" type="ORF">LOOC260_101470</name>
</gene>